<dbReference type="Proteomes" id="UP000070720">
    <property type="component" value="Chromosome 2"/>
</dbReference>
<reference evidence="1 3" key="3">
    <citation type="journal article" date="2015" name="BMC Genomics">
        <title>The completed genome sequence of the pathogenic ascomycete fungus Fusarium graminearum.</title>
        <authorList>
            <person name="King R."/>
            <person name="Urban M."/>
            <person name="Hammond-Kosack M.C."/>
            <person name="Hassani-Pak K."/>
            <person name="Hammond-Kosack K.E."/>
        </authorList>
    </citation>
    <scope>NUCLEOTIDE SEQUENCE [LARGE SCALE GENOMIC DNA]</scope>
    <source>
        <strain evidence="3">ATCC MYA-4620 / CBS 123657 / FGSC 9075 / NRRL 31084 / PH-1</strain>
        <strain evidence="1">PH-1</strain>
    </source>
</reference>
<dbReference type="AlphaFoldDB" id="A0A098DGE1"/>
<reference evidence="2 3" key="1">
    <citation type="journal article" date="2007" name="Science">
        <title>The Fusarium graminearum genome reveals a link between localized polymorphism and pathogen specialization.</title>
        <authorList>
            <person name="Cuomo C.A."/>
            <person name="Gueldener U."/>
            <person name="Xu J.-R."/>
            <person name="Trail F."/>
            <person name="Turgeon B.G."/>
            <person name="Di Pietro A."/>
            <person name="Walton J.D."/>
            <person name="Ma L.-J."/>
            <person name="Baker S.E."/>
            <person name="Rep M."/>
            <person name="Adam G."/>
            <person name="Antoniw J."/>
            <person name="Baldwin T."/>
            <person name="Calvo S.E."/>
            <person name="Chang Y.-L."/>
            <person name="DeCaprio D."/>
            <person name="Gale L.R."/>
            <person name="Gnerre S."/>
            <person name="Goswami R.S."/>
            <person name="Hammond-Kosack K."/>
            <person name="Harris L.J."/>
            <person name="Hilburn K."/>
            <person name="Kennell J.C."/>
            <person name="Kroken S."/>
            <person name="Magnuson J.K."/>
            <person name="Mannhaupt G."/>
            <person name="Mauceli E.W."/>
            <person name="Mewes H.-W."/>
            <person name="Mitterbauer R."/>
            <person name="Muehlbauer G."/>
            <person name="Muensterkoetter M."/>
            <person name="Nelson D."/>
            <person name="O'Donnell K."/>
            <person name="Ouellet T."/>
            <person name="Qi W."/>
            <person name="Quesneville H."/>
            <person name="Roncero M.I.G."/>
            <person name="Seong K.-Y."/>
            <person name="Tetko I.V."/>
            <person name="Urban M."/>
            <person name="Waalwijk C."/>
            <person name="Ward T.J."/>
            <person name="Yao J."/>
            <person name="Birren B.W."/>
            <person name="Kistler H.C."/>
        </authorList>
    </citation>
    <scope>NUCLEOTIDE SEQUENCE [LARGE SCALE GENOMIC DNA]</scope>
    <source>
        <strain evidence="3">ATCC MYA-4620 / CBS 123657 / FGSC 9075 / NRRL 31084 / PH-1</strain>
        <strain evidence="2">PH-1 / ATCC MYA-4620 / FGSC 9075 / NRRL 31084</strain>
    </source>
</reference>
<reference evidence="2" key="4">
    <citation type="submission" date="2017-01" db="UniProtKB">
        <authorList>
            <consortium name="EnsemblFungi"/>
        </authorList>
    </citation>
    <scope>IDENTIFICATION</scope>
    <source>
        <strain evidence="2">PH-1 / ATCC MYA-4620 / FGSC 9075 / NRRL 31084</strain>
    </source>
</reference>
<dbReference type="EnsemblFungi" id="CEF77525">
    <property type="protein sequence ID" value="CEF77525"/>
    <property type="gene ID" value="FGRRES_16382"/>
</dbReference>
<sequence>MFYLRRYEDQLFIVGERHDGKNIEPLFKGLAKTELPREGSNFRSPDCL</sequence>
<proteinExistence type="predicted"/>
<evidence type="ECO:0000313" key="3">
    <source>
        <dbReference type="Proteomes" id="UP000070720"/>
    </source>
</evidence>
<protein>
    <submittedName>
        <fullName evidence="1">Chromosome 2, complete genome</fullName>
    </submittedName>
</protein>
<evidence type="ECO:0000313" key="2">
    <source>
        <dbReference type="EnsemblFungi" id="CEF77525"/>
    </source>
</evidence>
<keyword evidence="3" id="KW-1185">Reference proteome</keyword>
<dbReference type="EMBL" id="HG970333">
    <property type="protein sequence ID" value="CEF77525.1"/>
    <property type="molecule type" value="Genomic_DNA"/>
</dbReference>
<reference evidence="2 3" key="2">
    <citation type="journal article" date="2010" name="Nature">
        <title>Comparative genomics reveals mobile pathogenicity chromosomes in Fusarium.</title>
        <authorList>
            <person name="Ma L.J."/>
            <person name="van der Does H.C."/>
            <person name="Borkovich K.A."/>
            <person name="Coleman J.J."/>
            <person name="Daboussi M.J."/>
            <person name="Di Pietro A."/>
            <person name="Dufresne M."/>
            <person name="Freitag M."/>
            <person name="Grabherr M."/>
            <person name="Henrissat B."/>
            <person name="Houterman P.M."/>
            <person name="Kang S."/>
            <person name="Shim W.B."/>
            <person name="Woloshuk C."/>
            <person name="Xie X."/>
            <person name="Xu J.R."/>
            <person name="Antoniw J."/>
            <person name="Baker S.E."/>
            <person name="Bluhm B.H."/>
            <person name="Breakspear A."/>
            <person name="Brown D.W."/>
            <person name="Butchko R.A."/>
            <person name="Chapman S."/>
            <person name="Coulson R."/>
            <person name="Coutinho P.M."/>
            <person name="Danchin E.G."/>
            <person name="Diener A."/>
            <person name="Gale L.R."/>
            <person name="Gardiner D.M."/>
            <person name="Goff S."/>
            <person name="Hammond-Kosack K.E."/>
            <person name="Hilburn K."/>
            <person name="Hua-Van A."/>
            <person name="Jonkers W."/>
            <person name="Kazan K."/>
            <person name="Kodira C.D."/>
            <person name="Koehrsen M."/>
            <person name="Kumar L."/>
            <person name="Lee Y.H."/>
            <person name="Li L."/>
            <person name="Manners J.M."/>
            <person name="Miranda-Saavedra D."/>
            <person name="Mukherjee M."/>
            <person name="Park G."/>
            <person name="Park J."/>
            <person name="Park S.Y."/>
            <person name="Proctor R.H."/>
            <person name="Regev A."/>
            <person name="Ruiz-Roldan M.C."/>
            <person name="Sain D."/>
            <person name="Sakthikumar S."/>
            <person name="Sykes S."/>
            <person name="Schwartz D.C."/>
            <person name="Turgeon B.G."/>
            <person name="Wapinski I."/>
            <person name="Yoder O."/>
            <person name="Young S."/>
            <person name="Zeng Q."/>
            <person name="Zhou S."/>
            <person name="Galagan J."/>
            <person name="Cuomo C.A."/>
            <person name="Kistler H.C."/>
            <person name="Rep M."/>
        </authorList>
    </citation>
    <scope>GENOME REANNOTATION</scope>
    <source>
        <strain evidence="3">ATCC MYA-4620 / CBS 123657 / FGSC 9075 / NRRL 31084 / PH-1</strain>
        <strain evidence="2">PH-1 / ATCC MYA-4620 / FGSC 9075 / NRRL 31084</strain>
    </source>
</reference>
<organism evidence="1 3">
    <name type="scientific">Gibberella zeae (strain ATCC MYA-4620 / CBS 123657 / FGSC 9075 / NRRL 31084 / PH-1)</name>
    <name type="common">Wheat head blight fungus</name>
    <name type="synonym">Fusarium graminearum</name>
    <dbReference type="NCBI Taxonomy" id="229533"/>
    <lineage>
        <taxon>Eukaryota</taxon>
        <taxon>Fungi</taxon>
        <taxon>Dikarya</taxon>
        <taxon>Ascomycota</taxon>
        <taxon>Pezizomycotina</taxon>
        <taxon>Sordariomycetes</taxon>
        <taxon>Hypocreomycetidae</taxon>
        <taxon>Hypocreales</taxon>
        <taxon>Nectriaceae</taxon>
        <taxon>Fusarium</taxon>
    </lineage>
</organism>
<dbReference type="InParanoid" id="A0A098DGE1"/>
<accession>A0A098DGE1</accession>
<accession>A0A0E0S200</accession>
<name>A0A098DGE1_GIBZE</name>
<evidence type="ECO:0000313" key="1">
    <source>
        <dbReference type="EMBL" id="CEF77525.1"/>
    </source>
</evidence>
<gene>
    <name evidence="1" type="ORF">FGRAMPH1_01T11445</name>
</gene>
<dbReference type="VEuPathDB" id="FungiDB:FGRAMPH1_01G11445"/>